<keyword evidence="3" id="KW-1185">Reference proteome</keyword>
<proteinExistence type="predicted"/>
<accession>A0ABT8AWN5</accession>
<keyword evidence="1" id="KW-0732">Signal</keyword>
<evidence type="ECO:0000313" key="2">
    <source>
        <dbReference type="EMBL" id="MDN3574311.1"/>
    </source>
</evidence>
<dbReference type="EMBL" id="JAUFPT010000097">
    <property type="protein sequence ID" value="MDN3574311.1"/>
    <property type="molecule type" value="Genomic_DNA"/>
</dbReference>
<evidence type="ECO:0000256" key="1">
    <source>
        <dbReference type="SAM" id="SignalP"/>
    </source>
</evidence>
<name>A0ABT8AWN5_9HYPH</name>
<dbReference type="Proteomes" id="UP001244297">
    <property type="component" value="Unassembled WGS sequence"/>
</dbReference>
<protein>
    <submittedName>
        <fullName evidence="2">Cytochrome c</fullName>
    </submittedName>
</protein>
<dbReference type="SUPFAM" id="SSF46626">
    <property type="entry name" value="Cytochrome c"/>
    <property type="match status" value="1"/>
</dbReference>
<reference evidence="3" key="1">
    <citation type="journal article" date="2019" name="Int. J. Syst. Evol. Microbiol.">
        <title>The Global Catalogue of Microorganisms (GCM) 10K type strain sequencing project: providing services to taxonomists for standard genome sequencing and annotation.</title>
        <authorList>
            <consortium name="The Broad Institute Genomics Platform"/>
            <consortium name="The Broad Institute Genome Sequencing Center for Infectious Disease"/>
            <person name="Wu L."/>
            <person name="Ma J."/>
        </authorList>
    </citation>
    <scope>NUCLEOTIDE SEQUENCE [LARGE SCALE GENOMIC DNA]</scope>
    <source>
        <strain evidence="3">CECT 7806</strain>
    </source>
</reference>
<evidence type="ECO:0000313" key="3">
    <source>
        <dbReference type="Proteomes" id="UP001244297"/>
    </source>
</evidence>
<dbReference type="InterPro" id="IPR036909">
    <property type="entry name" value="Cyt_c-like_dom_sf"/>
</dbReference>
<comment type="caution">
    <text evidence="2">The sequence shown here is derived from an EMBL/GenBank/DDBJ whole genome shotgun (WGS) entry which is preliminary data.</text>
</comment>
<feature type="chain" id="PRO_5046469959" evidence="1">
    <location>
        <begin position="26"/>
        <end position="110"/>
    </location>
</feature>
<organism evidence="2 3">
    <name type="scientific">Methylobacterium longum</name>
    <dbReference type="NCBI Taxonomy" id="767694"/>
    <lineage>
        <taxon>Bacteria</taxon>
        <taxon>Pseudomonadati</taxon>
        <taxon>Pseudomonadota</taxon>
        <taxon>Alphaproteobacteria</taxon>
        <taxon>Hyphomicrobiales</taxon>
        <taxon>Methylobacteriaceae</taxon>
        <taxon>Methylobacterium</taxon>
    </lineage>
</organism>
<dbReference type="Gene3D" id="1.10.760.10">
    <property type="entry name" value="Cytochrome c-like domain"/>
    <property type="match status" value="1"/>
</dbReference>
<feature type="signal peptide" evidence="1">
    <location>
        <begin position="1"/>
        <end position="25"/>
    </location>
</feature>
<sequence length="110" mass="11505">MSSIPLPLAASLALAAALSTTVAHAAPDTYALPEPTAQFRPAPDAAHAAGFQAAQEACMTCHSADYIAMQPPKKGQAFWDAEVTKMIKVYRAPIAEEQAKAIAAYLGATY</sequence>
<gene>
    <name evidence="2" type="ORF">QWZ18_27355</name>
</gene>
<dbReference type="RefSeq" id="WP_238291099.1">
    <property type="nucleotide sequence ID" value="NZ_BPQS01000032.1"/>
</dbReference>